<reference evidence="2" key="1">
    <citation type="journal article" date="2012" name="Proc. Natl. Acad. Sci. U.S.A.">
        <title>Antigenic diversity is generated by distinct evolutionary mechanisms in African trypanosome species.</title>
        <authorList>
            <person name="Jackson A.P."/>
            <person name="Berry A."/>
            <person name="Aslett M."/>
            <person name="Allison H.C."/>
            <person name="Burton P."/>
            <person name="Vavrova-Anderson J."/>
            <person name="Brown R."/>
            <person name="Browne H."/>
            <person name="Corton N."/>
            <person name="Hauser H."/>
            <person name="Gamble J."/>
            <person name="Gilderthorp R."/>
            <person name="Marcello L."/>
            <person name="McQuillan J."/>
            <person name="Otto T.D."/>
            <person name="Quail M.A."/>
            <person name="Sanders M.J."/>
            <person name="van Tonder A."/>
            <person name="Ginger M.L."/>
            <person name="Field M.C."/>
            <person name="Barry J.D."/>
            <person name="Hertz-Fowler C."/>
            <person name="Berriman M."/>
        </authorList>
    </citation>
    <scope>NUCLEOTIDE SEQUENCE</scope>
    <source>
        <strain evidence="2">Y486</strain>
    </source>
</reference>
<protein>
    <recommendedName>
        <fullName evidence="3">Secreted protein</fullName>
    </recommendedName>
</protein>
<evidence type="ECO:0000256" key="1">
    <source>
        <dbReference type="SAM" id="SignalP"/>
    </source>
</evidence>
<sequence length="100" mass="11759">MLPILQLLLLLLLAHLTSVVGKRCSVSLGVIVTCSWICILTPVAFRVAQRLLVTLRPCERERWVAGGLCRRIWELRRARTVWCWCRSSSYQDHFYLFFFF</sequence>
<keyword evidence="1" id="KW-0732">Signal</keyword>
<proteinExistence type="predicted"/>
<evidence type="ECO:0000313" key="2">
    <source>
        <dbReference type="EMBL" id="CCC48703.1"/>
    </source>
</evidence>
<dbReference type="VEuPathDB" id="TriTrypDB:TvY486_0700460"/>
<gene>
    <name evidence="2" type="ORF">TVY486_0700460</name>
</gene>
<accession>G0TXL2</accession>
<feature type="signal peptide" evidence="1">
    <location>
        <begin position="1"/>
        <end position="21"/>
    </location>
</feature>
<dbReference type="EMBL" id="HE573023">
    <property type="protein sequence ID" value="CCC48703.1"/>
    <property type="molecule type" value="Genomic_DNA"/>
</dbReference>
<name>G0TXL2_TRYVY</name>
<organism evidence="2">
    <name type="scientific">Trypanosoma vivax (strain Y486)</name>
    <dbReference type="NCBI Taxonomy" id="1055687"/>
    <lineage>
        <taxon>Eukaryota</taxon>
        <taxon>Discoba</taxon>
        <taxon>Euglenozoa</taxon>
        <taxon>Kinetoplastea</taxon>
        <taxon>Metakinetoplastina</taxon>
        <taxon>Trypanosomatida</taxon>
        <taxon>Trypanosomatidae</taxon>
        <taxon>Trypanosoma</taxon>
        <taxon>Duttonella</taxon>
    </lineage>
</organism>
<evidence type="ECO:0008006" key="3">
    <source>
        <dbReference type="Google" id="ProtNLM"/>
    </source>
</evidence>
<feature type="chain" id="PRO_5003409772" description="Secreted protein" evidence="1">
    <location>
        <begin position="22"/>
        <end position="100"/>
    </location>
</feature>
<dbReference type="AlphaFoldDB" id="G0TXL2"/>